<dbReference type="GeneID" id="87865783"/>
<dbReference type="Proteomes" id="UP001278500">
    <property type="component" value="Unassembled WGS sequence"/>
</dbReference>
<feature type="compositionally biased region" description="Low complexity" evidence="6">
    <location>
        <begin position="852"/>
        <end position="877"/>
    </location>
</feature>
<dbReference type="InterPro" id="IPR005365">
    <property type="entry name" value="Npr3"/>
</dbReference>
<evidence type="ECO:0000256" key="3">
    <source>
        <dbReference type="ARBA" id="ARBA00025376"/>
    </source>
</evidence>
<dbReference type="InterPro" id="IPR056603">
    <property type="entry name" value="HTH_NPRL3"/>
</dbReference>
<comment type="function">
    <text evidence="3 5">Mediates inactivation of the TORC1 complex in response to amino acid starvation. Required for meiotic nuclear division.</text>
</comment>
<name>A0AAE0JMC0_9PEZI</name>
<dbReference type="EMBL" id="JAUEPP010000001">
    <property type="protein sequence ID" value="KAK3354117.1"/>
    <property type="molecule type" value="Genomic_DNA"/>
</dbReference>
<reference evidence="8" key="2">
    <citation type="submission" date="2023-06" db="EMBL/GenBank/DDBJ databases">
        <authorList>
            <consortium name="Lawrence Berkeley National Laboratory"/>
            <person name="Haridas S."/>
            <person name="Hensen N."/>
            <person name="Bonometti L."/>
            <person name="Westerberg I."/>
            <person name="Brannstrom I.O."/>
            <person name="Guillou S."/>
            <person name="Cros-Aarteil S."/>
            <person name="Calhoun S."/>
            <person name="Kuo A."/>
            <person name="Mondo S."/>
            <person name="Pangilinan J."/>
            <person name="Riley R."/>
            <person name="Labutti K."/>
            <person name="Andreopoulos B."/>
            <person name="Lipzen A."/>
            <person name="Chen C."/>
            <person name="Yanf M."/>
            <person name="Daum C."/>
            <person name="Ng V."/>
            <person name="Clum A."/>
            <person name="Steindorff A."/>
            <person name="Ohm R."/>
            <person name="Martin F."/>
            <person name="Silar P."/>
            <person name="Natvig D."/>
            <person name="Lalanne C."/>
            <person name="Gautier V."/>
            <person name="Ament-Velasquez S.L."/>
            <person name="Kruys A."/>
            <person name="Hutchinson M.I."/>
            <person name="Powell A.J."/>
            <person name="Barry K."/>
            <person name="Miller A.N."/>
            <person name="Grigoriev I.V."/>
            <person name="Debuchy R."/>
            <person name="Gladieux P."/>
            <person name="Thoren M.H."/>
            <person name="Johannesson H."/>
        </authorList>
    </citation>
    <scope>NUCLEOTIDE SEQUENCE</scope>
    <source>
        <strain evidence="8">CBS 560.94</strain>
    </source>
</reference>
<evidence type="ECO:0000313" key="8">
    <source>
        <dbReference type="EMBL" id="KAK3354117.1"/>
    </source>
</evidence>
<comment type="caution">
    <text evidence="8">The sequence shown here is derived from an EMBL/GenBank/DDBJ whole genome shotgun (WGS) entry which is preliminary data.</text>
</comment>
<dbReference type="GO" id="GO:0010508">
    <property type="term" value="P:positive regulation of autophagy"/>
    <property type="evidence" value="ECO:0007669"/>
    <property type="project" value="TreeGrafter"/>
</dbReference>
<evidence type="ECO:0000256" key="6">
    <source>
        <dbReference type="SAM" id="MobiDB-lite"/>
    </source>
</evidence>
<dbReference type="RefSeq" id="XP_062685495.1">
    <property type="nucleotide sequence ID" value="XM_062828629.1"/>
</dbReference>
<feature type="domain" description="GATOR1 complex protein NPRL3 C-terminal HTH" evidence="7">
    <location>
        <begin position="928"/>
        <end position="973"/>
    </location>
</feature>
<dbReference type="GO" id="GO:0034198">
    <property type="term" value="P:cellular response to amino acid starvation"/>
    <property type="evidence" value="ECO:0007669"/>
    <property type="project" value="TreeGrafter"/>
</dbReference>
<dbReference type="GO" id="GO:1904262">
    <property type="term" value="P:negative regulation of TORC1 signaling"/>
    <property type="evidence" value="ECO:0007669"/>
    <property type="project" value="TreeGrafter"/>
</dbReference>
<dbReference type="GO" id="GO:0005774">
    <property type="term" value="C:vacuolar membrane"/>
    <property type="evidence" value="ECO:0007669"/>
    <property type="project" value="UniProtKB-SubCell"/>
</dbReference>
<keyword evidence="5" id="KW-0469">Meiosis</keyword>
<comment type="similarity">
    <text evidence="1 5">Belongs to the NPR3 family.</text>
</comment>
<protein>
    <recommendedName>
        <fullName evidence="2 5">Nitrogen permease regulator 3</fullName>
    </recommendedName>
    <alternativeName>
        <fullName evidence="4 5">Required for meiotic nuclear division protein 11</fullName>
    </alternativeName>
</protein>
<gene>
    <name evidence="8" type="ORF">B0H65DRAFT_513064</name>
</gene>
<dbReference type="GO" id="GO:0051321">
    <property type="term" value="P:meiotic cell cycle"/>
    <property type="evidence" value="ECO:0007669"/>
    <property type="project" value="UniProtKB-UniRule"/>
</dbReference>
<evidence type="ECO:0000313" key="9">
    <source>
        <dbReference type="Proteomes" id="UP001278500"/>
    </source>
</evidence>
<feature type="compositionally biased region" description="Low complexity" evidence="6">
    <location>
        <begin position="889"/>
        <end position="901"/>
    </location>
</feature>
<organism evidence="8 9">
    <name type="scientific">Neurospora tetraspora</name>
    <dbReference type="NCBI Taxonomy" id="94610"/>
    <lineage>
        <taxon>Eukaryota</taxon>
        <taxon>Fungi</taxon>
        <taxon>Dikarya</taxon>
        <taxon>Ascomycota</taxon>
        <taxon>Pezizomycotina</taxon>
        <taxon>Sordariomycetes</taxon>
        <taxon>Sordariomycetidae</taxon>
        <taxon>Sordariales</taxon>
        <taxon>Sordariaceae</taxon>
        <taxon>Neurospora</taxon>
    </lineage>
</organism>
<feature type="compositionally biased region" description="Polar residues" evidence="6">
    <location>
        <begin position="709"/>
        <end position="731"/>
    </location>
</feature>
<feature type="region of interest" description="Disordered" evidence="6">
    <location>
        <begin position="670"/>
        <end position="741"/>
    </location>
</feature>
<feature type="compositionally biased region" description="Basic residues" evidence="6">
    <location>
        <begin position="152"/>
        <end position="162"/>
    </location>
</feature>
<dbReference type="GO" id="GO:0038202">
    <property type="term" value="P:TORC1 signaling"/>
    <property type="evidence" value="ECO:0007669"/>
    <property type="project" value="TreeGrafter"/>
</dbReference>
<comment type="subcellular location">
    <subcellularLocation>
        <location evidence="5">Vacuole membrane</location>
        <topology evidence="5">Peripheral membrane protein</topology>
    </subcellularLocation>
</comment>
<evidence type="ECO:0000259" key="7">
    <source>
        <dbReference type="Pfam" id="PF24064"/>
    </source>
</evidence>
<dbReference type="Pfam" id="PF24064">
    <property type="entry name" value="HTH_NPRL3"/>
    <property type="match status" value="1"/>
</dbReference>
<feature type="compositionally biased region" description="Polar residues" evidence="6">
    <location>
        <begin position="878"/>
        <end position="888"/>
    </location>
</feature>
<reference evidence="8" key="1">
    <citation type="journal article" date="2023" name="Mol. Phylogenet. Evol.">
        <title>Genome-scale phylogeny and comparative genomics of the fungal order Sordariales.</title>
        <authorList>
            <person name="Hensen N."/>
            <person name="Bonometti L."/>
            <person name="Westerberg I."/>
            <person name="Brannstrom I.O."/>
            <person name="Guillou S."/>
            <person name="Cros-Aarteil S."/>
            <person name="Calhoun S."/>
            <person name="Haridas S."/>
            <person name="Kuo A."/>
            <person name="Mondo S."/>
            <person name="Pangilinan J."/>
            <person name="Riley R."/>
            <person name="LaButti K."/>
            <person name="Andreopoulos B."/>
            <person name="Lipzen A."/>
            <person name="Chen C."/>
            <person name="Yan M."/>
            <person name="Daum C."/>
            <person name="Ng V."/>
            <person name="Clum A."/>
            <person name="Steindorff A."/>
            <person name="Ohm R.A."/>
            <person name="Martin F."/>
            <person name="Silar P."/>
            <person name="Natvig D.O."/>
            <person name="Lalanne C."/>
            <person name="Gautier V."/>
            <person name="Ament-Velasquez S.L."/>
            <person name="Kruys A."/>
            <person name="Hutchinson M.I."/>
            <person name="Powell A.J."/>
            <person name="Barry K."/>
            <person name="Miller A.N."/>
            <person name="Grigoriev I.V."/>
            <person name="Debuchy R."/>
            <person name="Gladieux P."/>
            <person name="Hiltunen Thoren M."/>
            <person name="Johannesson H."/>
        </authorList>
    </citation>
    <scope>NUCLEOTIDE SEQUENCE</scope>
    <source>
        <strain evidence="8">CBS 560.94</strain>
    </source>
</reference>
<dbReference type="PANTHER" id="PTHR13153">
    <property type="entry name" value="CGTHBA PROTEIN -14 GENE PROTEIN"/>
    <property type="match status" value="1"/>
</dbReference>
<evidence type="ECO:0000256" key="4">
    <source>
        <dbReference type="ARBA" id="ARBA00030028"/>
    </source>
</evidence>
<proteinExistence type="inferred from homology"/>
<evidence type="ECO:0000256" key="5">
    <source>
        <dbReference type="RuleBase" id="RU368069"/>
    </source>
</evidence>
<dbReference type="Pfam" id="PF03666">
    <property type="entry name" value="NPR3"/>
    <property type="match status" value="1"/>
</dbReference>
<dbReference type="PANTHER" id="PTHR13153:SF5">
    <property type="entry name" value="GATOR COMPLEX PROTEIN NPRL3"/>
    <property type="match status" value="1"/>
</dbReference>
<keyword evidence="9" id="KW-1185">Reference proteome</keyword>
<sequence>MAYPVLPSPDNFLAVALVINRSRDGPRFVFHYPPHVLPPQATAAARDRDDLDDLDEEDEALLHRVSHAVGLDASSSSPLKESELSQWNHDDHLITESGTQIVPWEHVAGFPTKDLENILTPARAYHKRLFQVSLDPLYCVSYPIHVPENGVWRKKSKKQQKHRDHDDSIPTDTDGPARTSDKGPSDVDQPAVKTTEEAEDKKSSMTMFNLVFILNPKRHEVADLVDILYTHIIKKVNKAYKYCQQRSDFIWKESKKILALKDKGREDKRKMSQLWDEILANSSLAASMQDIYDAISRNRIAAIQLETIEGVVTHSVQIPVPFHVPDLPQDGQGEEQLGLWLTTANSLQADESVEEPEYLDKTFALLLMAEEKKVINELLGPESDPTTQAMIEFVRRCKPNLSFHQVQQQASSILSPAQVRRFAEHFIFWRRAIAIPPLHGRDMYIVSPNCDLRRLPQAAAQWARQFPLSPPLPNFLAELSVAPRPYKLHCPSKAHRPLYMAMLAWLMRGGWVTQLCTFAYVVVWPEIIYEVEYELEAEEIAREKAKAQNRGREEDQGHKHDDMLSPTTVDNSGDTGGSGNNVLAAALSEGPLAGFAGSGFLSLTADSTSASDLDSSAATLRDLSIAHSPTLSRAQPASTPINEFLPTLTSPMSTTSLSTLILGTSDYMTNTHKDNNNNHNYNNPGSSSPTASYTSTNTLNMLNPPRPTLQLTRTISEDTNASTGTSSTHHQPTPAEQAAEKARLERIADKAARELAERAMAHARKAVPQATRHPSVNHAKHLLGMSPHIILDAKKATGKESLYLSAIERRLRGRSGEVAAAAAAAASETAGGGGAAADGAATGTGVDGTGTGTEDAAAGTGNGNNNSNVNVPANTATGNDATNIPSSSTTATATAAGAGATTTGGTGMTGGRAVSGSATAQRGTKDWDERVANTWPQFWKYFNGRSALERIALQEDMKRKEAWSLLTAMSEYLLCTRHW</sequence>
<feature type="region of interest" description="Disordered" evidence="6">
    <location>
        <begin position="845"/>
        <end position="925"/>
    </location>
</feature>
<dbReference type="AlphaFoldDB" id="A0AAE0JMC0"/>
<evidence type="ECO:0000256" key="1">
    <source>
        <dbReference type="ARBA" id="ARBA00010546"/>
    </source>
</evidence>
<accession>A0AAE0JMC0</accession>
<feature type="compositionally biased region" description="Polar residues" evidence="6">
    <location>
        <begin position="684"/>
        <end position="701"/>
    </location>
</feature>
<dbReference type="GO" id="GO:1990130">
    <property type="term" value="C:GATOR1 complex"/>
    <property type="evidence" value="ECO:0007669"/>
    <property type="project" value="TreeGrafter"/>
</dbReference>
<feature type="region of interest" description="Disordered" evidence="6">
    <location>
        <begin position="546"/>
        <end position="582"/>
    </location>
</feature>
<keyword evidence="5" id="KW-0732">Signal</keyword>
<feature type="compositionally biased region" description="Basic and acidic residues" evidence="6">
    <location>
        <begin position="546"/>
        <end position="563"/>
    </location>
</feature>
<feature type="region of interest" description="Disordered" evidence="6">
    <location>
        <begin position="152"/>
        <end position="200"/>
    </location>
</feature>
<evidence type="ECO:0000256" key="2">
    <source>
        <dbReference type="ARBA" id="ARBA00017880"/>
    </source>
</evidence>